<dbReference type="AlphaFoldDB" id="A0A0D2P3J1"/>
<keyword evidence="3" id="KW-1185">Reference proteome</keyword>
<accession>A0A0D2P3J1</accession>
<dbReference type="InterPro" id="IPR041078">
    <property type="entry name" value="Plavaka"/>
</dbReference>
<evidence type="ECO:0000313" key="3">
    <source>
        <dbReference type="Proteomes" id="UP000054270"/>
    </source>
</evidence>
<dbReference type="Pfam" id="PF18759">
    <property type="entry name" value="Plavaka"/>
    <property type="match status" value="1"/>
</dbReference>
<reference evidence="3" key="1">
    <citation type="submission" date="2014-04" db="EMBL/GenBank/DDBJ databases">
        <title>Evolutionary Origins and Diversification of the Mycorrhizal Mutualists.</title>
        <authorList>
            <consortium name="DOE Joint Genome Institute"/>
            <consortium name="Mycorrhizal Genomics Consortium"/>
            <person name="Kohler A."/>
            <person name="Kuo A."/>
            <person name="Nagy L.G."/>
            <person name="Floudas D."/>
            <person name="Copeland A."/>
            <person name="Barry K.W."/>
            <person name="Cichocki N."/>
            <person name="Veneault-Fourrey C."/>
            <person name="LaButti K."/>
            <person name="Lindquist E.A."/>
            <person name="Lipzen A."/>
            <person name="Lundell T."/>
            <person name="Morin E."/>
            <person name="Murat C."/>
            <person name="Riley R."/>
            <person name="Ohm R."/>
            <person name="Sun H."/>
            <person name="Tunlid A."/>
            <person name="Henrissat B."/>
            <person name="Grigoriev I.V."/>
            <person name="Hibbett D.S."/>
            <person name="Martin F."/>
        </authorList>
    </citation>
    <scope>NUCLEOTIDE SEQUENCE [LARGE SCALE GENOMIC DNA]</scope>
    <source>
        <strain evidence="3">FD-334 SS-4</strain>
    </source>
</reference>
<evidence type="ECO:0000256" key="1">
    <source>
        <dbReference type="SAM" id="MobiDB-lite"/>
    </source>
</evidence>
<feature type="compositionally biased region" description="Basic residues" evidence="1">
    <location>
        <begin position="88"/>
        <end position="102"/>
    </location>
</feature>
<feature type="compositionally biased region" description="Low complexity" evidence="1">
    <location>
        <begin position="759"/>
        <end position="772"/>
    </location>
</feature>
<feature type="non-terminal residue" evidence="2">
    <location>
        <position position="1138"/>
    </location>
</feature>
<dbReference type="OrthoDB" id="2687259at2759"/>
<name>A0A0D2P3J1_HYPSF</name>
<evidence type="ECO:0000313" key="2">
    <source>
        <dbReference type="EMBL" id="KJA25469.1"/>
    </source>
</evidence>
<protein>
    <submittedName>
        <fullName evidence="2">Uncharacterized protein</fullName>
    </submittedName>
</protein>
<proteinExistence type="predicted"/>
<feature type="region of interest" description="Disordered" evidence="1">
    <location>
        <begin position="83"/>
        <end position="107"/>
    </location>
</feature>
<sequence>SLICAACGRSFARLNAYSNHIGSCRAQKKRTASALEVAKEKYRNKKTRLNTTPAQPISSEPNQLTTVTDTIIEVNDVDSIDEDSVSLAKRRPQRKNRQLPKRYRNEQPVALASLPPVESSNPPQMPIHVPIADNPQLDILTSPTNKFGLFRKYFAISFPTHDPDAEVKVMELSEEESNCNKADIISHSLFKPYPNQNAFLLGEWYWNGGVQKTQEGFQKLIGIVSADSFNPADLQGISWNFLNKCLGESKESETESQWTDELDSGWTETAITLSIPFHKNTSNPGLFQYTFPPFRHRSIVSILKEKMLNQHDFQHFHLEPYELRWKRKDMPKTESTRVHGELYSSSAFLEAHKELQTAAGEPGCSLPRVLIGLMFGSDSTLLTSFGGSSLWPCYMYFGNESKYRRCRPTCNLCNHIAYFQKIPPEFKDFAALHWGGKGPSDAFLTHCQREFLHAQWKELLDDDFLEAYEHGVVIECCDGVKRRFYLRIFAYSADYPEKILFSTIRNLGNCPCPRCLISKSHAHELGTKRDKKQRINHARVDDLHYRVKISSARDIIYTSKRSVSSKAVEDFLKTQSLVPTENAFSERLSCFGFNFFAIFLVDFMHEFELGVWKKVFIHLLRMLECVPGATNELDRRFRSIPTFGRDSIRRFSSSVSELKQLGARDYENLLQCAIPVFDGLLPKADNSKLMDVLFVLAHWHALAKLRQHTDLSLDILESVTDHLGKVLRDFQMKTCAAYDTRELKREMAARIQKAKKTKTSSAKPMPKTSSASRLPKTLNLNTYKDHALGDYVESIRQYGTTDSYSTEMIELEHRSPKSRYLRTNRKDFEKQIGFIERRQARIRRIRQKLDNRNKTQKVLVHEKGPKSWDSEYHIGKTQNHPLDLRVFVEEKRYDPAAKDFMKNLKVHLLSRIHAQLQVNISNLGIEGTNPSLMAQSTVIIKDNRIYQHKLARFYHTTYDVRRSEDVINPGTSHCNIMLLSNHLTPNEVNIDATASHPFLYARVIGVYHANVVYTGPGMKGYEAMHFDFLHVRWFQLKAGEPETRRSHPKGWASLRLDCLSFPPMAHEDSFGFVDPTLVLRSCHLIPAFSVGKRYLDGTGFSRMSRDENDWKVYYVNRFADRDMVMRYHWGLGIGHMYS</sequence>
<gene>
    <name evidence="2" type="ORF">HYPSUDRAFT_94104</name>
</gene>
<feature type="non-terminal residue" evidence="2">
    <location>
        <position position="1"/>
    </location>
</feature>
<dbReference type="STRING" id="945553.A0A0D2P3J1"/>
<dbReference type="OMA" id="ANTHVIV"/>
<organism evidence="2 3">
    <name type="scientific">Hypholoma sublateritium (strain FD-334 SS-4)</name>
    <dbReference type="NCBI Taxonomy" id="945553"/>
    <lineage>
        <taxon>Eukaryota</taxon>
        <taxon>Fungi</taxon>
        <taxon>Dikarya</taxon>
        <taxon>Basidiomycota</taxon>
        <taxon>Agaricomycotina</taxon>
        <taxon>Agaricomycetes</taxon>
        <taxon>Agaricomycetidae</taxon>
        <taxon>Agaricales</taxon>
        <taxon>Agaricineae</taxon>
        <taxon>Strophariaceae</taxon>
        <taxon>Hypholoma</taxon>
    </lineage>
</organism>
<dbReference type="EMBL" id="KN817531">
    <property type="protein sequence ID" value="KJA25469.1"/>
    <property type="molecule type" value="Genomic_DNA"/>
</dbReference>
<dbReference type="Proteomes" id="UP000054270">
    <property type="component" value="Unassembled WGS sequence"/>
</dbReference>
<feature type="region of interest" description="Disordered" evidence="1">
    <location>
        <begin position="753"/>
        <end position="773"/>
    </location>
</feature>